<dbReference type="EMBL" id="JRPQ01000277">
    <property type="protein sequence ID" value="KGI20831.1"/>
    <property type="molecule type" value="Genomic_DNA"/>
</dbReference>
<organism evidence="1 2">
    <name type="scientific">Hoylesella timonensis S9-PR14</name>
    <dbReference type="NCBI Taxonomy" id="1401062"/>
    <lineage>
        <taxon>Bacteria</taxon>
        <taxon>Pseudomonadati</taxon>
        <taxon>Bacteroidota</taxon>
        <taxon>Bacteroidia</taxon>
        <taxon>Bacteroidales</taxon>
        <taxon>Prevotellaceae</taxon>
        <taxon>Hoylesella</taxon>
    </lineage>
</organism>
<gene>
    <name evidence="1" type="ORF">HMPREF9304_13945</name>
</gene>
<accession>A0A098YN93</accession>
<name>A0A098YN93_9BACT</name>
<dbReference type="AlphaFoldDB" id="A0A098YN93"/>
<comment type="caution">
    <text evidence="1">The sequence shown here is derived from an EMBL/GenBank/DDBJ whole genome shotgun (WGS) entry which is preliminary data.</text>
</comment>
<protein>
    <submittedName>
        <fullName evidence="1">Uncharacterized protein</fullName>
    </submittedName>
</protein>
<proteinExistence type="predicted"/>
<reference evidence="1 2" key="1">
    <citation type="submission" date="2014-07" db="EMBL/GenBank/DDBJ databases">
        <authorList>
            <person name="McCorrison J."/>
            <person name="Sanka R."/>
            <person name="Torralba M."/>
            <person name="Gillis M."/>
            <person name="Haft D.H."/>
            <person name="Methe B."/>
            <person name="Sutton G."/>
            <person name="Nelson K.E."/>
        </authorList>
    </citation>
    <scope>NUCLEOTIDE SEQUENCE [LARGE SCALE GENOMIC DNA]</scope>
    <source>
        <strain evidence="1 2">S9-PR14</strain>
    </source>
</reference>
<evidence type="ECO:0000313" key="2">
    <source>
        <dbReference type="Proteomes" id="UP000029723"/>
    </source>
</evidence>
<evidence type="ECO:0000313" key="1">
    <source>
        <dbReference type="EMBL" id="KGI20831.1"/>
    </source>
</evidence>
<sequence length="305" mass="34317">MVYLPDVPNISFADDQDVNFVKFDGTCTKLLLEDGVEYEFPHEIKASEVVYDRDISSFASGKNCFTIFLPYAVKLPNGIRAYNLDLQTKRTTDKINEYTGKYIVEEVYMFKSIPDGSKLEANRPYLLRITDGQSHTFQEFKVIDNPVVIAASGNDKDKKFNRLKPKFFTEGKNDPSYVFTGSTEKLQRGDGQNSPINNPWVLGRDKVTGKDLWKRMPGKTGADKLIPPFRGIIMPKSSIAAAKQFVLLTEEDNQTNGINDVTGNTDVQQGAQRIYTIDGRYVGTDFDSLPSGIYIMKGKKTLKTK</sequence>
<dbReference type="Proteomes" id="UP000029723">
    <property type="component" value="Unassembled WGS sequence"/>
</dbReference>